<keyword evidence="2" id="KW-0479">Metal-binding</keyword>
<comment type="caution">
    <text evidence="7">The sequence shown here is derived from an EMBL/GenBank/DDBJ whole genome shotgun (WGS) entry which is preliminary data.</text>
</comment>
<accession>A0A940DLC0</accession>
<dbReference type="InterPro" id="IPR012340">
    <property type="entry name" value="NA-bd_OB-fold"/>
</dbReference>
<evidence type="ECO:0000256" key="3">
    <source>
        <dbReference type="ARBA" id="ARBA00022801"/>
    </source>
</evidence>
<dbReference type="GO" id="GO:0003723">
    <property type="term" value="F:RNA binding"/>
    <property type="evidence" value="ECO:0007669"/>
    <property type="project" value="UniProtKB-KW"/>
</dbReference>
<dbReference type="GO" id="GO:0016787">
    <property type="term" value="F:hydrolase activity"/>
    <property type="evidence" value="ECO:0007669"/>
    <property type="project" value="UniProtKB-KW"/>
</dbReference>
<dbReference type="SMART" id="SM00316">
    <property type="entry name" value="S1"/>
    <property type="match status" value="1"/>
</dbReference>
<sequence>MTKELVINAEKDQISIALLEDGSLVELHKDTLTHSFAVGNIYLGRVKKIMPGLNAAFVDIGCEKEAFIHYHDLGSQFQTLNNYVSQILNDRRHEPKFKRQPDIDKDGNISSVLQQGQFIMVQIVKEPISTKGPRLTGEISIAGRNMVLLPFGDKVSVSQKIKQGEERTRLRKLVQSIRTPNFGVIVRTVAEGKRVAELDGELKTMMKRWEKTIAELRKSKGISLLLEESGRTVSILRDLFNPEFAAIHVNDYAVFDEVQSYVEMIAPEVKDIVKMYRGELSIFDHFAITKQMKSLFGRTVSFKRGAYLILDQAEAMHVIDVNSGTRTRSNQTQEENAIEVNMAAAAEIARQLRLRDIGGIVVIDFIDMSEAANRQKLFELMVSLMSTDRAKHNILPLSKFGLMQITRQRVRPAMVVDTTEKCPTCNGTGHAGPSILVIDKIEEKIEMLVKTLNIKKFDVIVHPFIYAYMKRGLLSPWMRWRMKYSLSMKLVSSDESGLVEYRFVDASGDTIDPVAMCNLLDSERLVKADMYK</sequence>
<protein>
    <submittedName>
        <fullName evidence="7">Rne/Rng family ribonuclease</fullName>
    </submittedName>
</protein>
<dbReference type="GO" id="GO:0046872">
    <property type="term" value="F:metal ion binding"/>
    <property type="evidence" value="ECO:0007669"/>
    <property type="project" value="UniProtKB-KW"/>
</dbReference>
<dbReference type="Proteomes" id="UP000712007">
    <property type="component" value="Unassembled WGS sequence"/>
</dbReference>
<evidence type="ECO:0000256" key="1">
    <source>
        <dbReference type="ARBA" id="ARBA00001946"/>
    </source>
</evidence>
<gene>
    <name evidence="7" type="ORF">IAC51_08235</name>
</gene>
<comment type="cofactor">
    <cofactor evidence="1">
        <name>Mg(2+)</name>
        <dbReference type="ChEBI" id="CHEBI:18420"/>
    </cofactor>
</comment>
<dbReference type="Pfam" id="PF10150">
    <property type="entry name" value="RNase_E_G"/>
    <property type="match status" value="1"/>
</dbReference>
<reference evidence="7" key="1">
    <citation type="submission" date="2020-10" db="EMBL/GenBank/DDBJ databases">
        <authorList>
            <person name="Gilroy R."/>
        </authorList>
    </citation>
    <scope>NUCLEOTIDE SEQUENCE</scope>
    <source>
        <strain evidence="7">3924</strain>
    </source>
</reference>
<dbReference type="GO" id="GO:0005737">
    <property type="term" value="C:cytoplasm"/>
    <property type="evidence" value="ECO:0007669"/>
    <property type="project" value="TreeGrafter"/>
</dbReference>
<evidence type="ECO:0000256" key="5">
    <source>
        <dbReference type="ARBA" id="ARBA00022884"/>
    </source>
</evidence>
<dbReference type="CDD" id="cd04453">
    <property type="entry name" value="S1_RNase_E"/>
    <property type="match status" value="1"/>
</dbReference>
<proteinExistence type="predicted"/>
<dbReference type="InterPro" id="IPR004659">
    <property type="entry name" value="RNase_E/G"/>
</dbReference>
<dbReference type="GO" id="GO:0004540">
    <property type="term" value="F:RNA nuclease activity"/>
    <property type="evidence" value="ECO:0007669"/>
    <property type="project" value="InterPro"/>
</dbReference>
<dbReference type="PANTHER" id="PTHR30001">
    <property type="entry name" value="RIBONUCLEASE"/>
    <property type="match status" value="1"/>
</dbReference>
<dbReference type="InterPro" id="IPR003029">
    <property type="entry name" value="S1_domain"/>
</dbReference>
<dbReference type="SUPFAM" id="SSF50249">
    <property type="entry name" value="Nucleic acid-binding proteins"/>
    <property type="match status" value="1"/>
</dbReference>
<evidence type="ECO:0000313" key="8">
    <source>
        <dbReference type="Proteomes" id="UP000712007"/>
    </source>
</evidence>
<feature type="domain" description="S1 motif" evidence="6">
    <location>
        <begin position="37"/>
        <end position="138"/>
    </location>
</feature>
<evidence type="ECO:0000259" key="6">
    <source>
        <dbReference type="SMART" id="SM00316"/>
    </source>
</evidence>
<keyword evidence="5" id="KW-0694">RNA-binding</keyword>
<evidence type="ECO:0000256" key="2">
    <source>
        <dbReference type="ARBA" id="ARBA00022723"/>
    </source>
</evidence>
<name>A0A940DLC0_9BACT</name>
<evidence type="ECO:0000256" key="4">
    <source>
        <dbReference type="ARBA" id="ARBA00022842"/>
    </source>
</evidence>
<reference evidence="7" key="2">
    <citation type="journal article" date="2021" name="PeerJ">
        <title>Extensive microbial diversity within the chicken gut microbiome revealed by metagenomics and culture.</title>
        <authorList>
            <person name="Gilroy R."/>
            <person name="Ravi A."/>
            <person name="Getino M."/>
            <person name="Pursley I."/>
            <person name="Horton D.L."/>
            <person name="Alikhan N.F."/>
            <person name="Baker D."/>
            <person name="Gharbi K."/>
            <person name="Hall N."/>
            <person name="Watson M."/>
            <person name="Adriaenssens E.M."/>
            <person name="Foster-Nyarko E."/>
            <person name="Jarju S."/>
            <person name="Secka A."/>
            <person name="Antonio M."/>
            <person name="Oren A."/>
            <person name="Chaudhuri R.R."/>
            <person name="La Ragione R."/>
            <person name="Hildebrand F."/>
            <person name="Pallen M.J."/>
        </authorList>
    </citation>
    <scope>NUCLEOTIDE SEQUENCE</scope>
    <source>
        <strain evidence="7">3924</strain>
    </source>
</reference>
<keyword evidence="3" id="KW-0378">Hydrolase</keyword>
<dbReference type="NCBIfam" id="TIGR00757">
    <property type="entry name" value="RNaseEG"/>
    <property type="match status" value="1"/>
</dbReference>
<dbReference type="InterPro" id="IPR019307">
    <property type="entry name" value="RNA-bd_AU-1/RNase_E/G"/>
</dbReference>
<evidence type="ECO:0000313" key="7">
    <source>
        <dbReference type="EMBL" id="MBO8440620.1"/>
    </source>
</evidence>
<dbReference type="AlphaFoldDB" id="A0A940DLC0"/>
<dbReference type="GO" id="GO:0006364">
    <property type="term" value="P:rRNA processing"/>
    <property type="evidence" value="ECO:0007669"/>
    <property type="project" value="TreeGrafter"/>
</dbReference>
<dbReference type="Gene3D" id="2.40.50.140">
    <property type="entry name" value="Nucleic acid-binding proteins"/>
    <property type="match status" value="1"/>
</dbReference>
<dbReference type="EMBL" id="JADIMV010000139">
    <property type="protein sequence ID" value="MBO8440620.1"/>
    <property type="molecule type" value="Genomic_DNA"/>
</dbReference>
<dbReference type="PANTHER" id="PTHR30001:SF0">
    <property type="entry name" value="RIBONUCLEASE G"/>
    <property type="match status" value="1"/>
</dbReference>
<dbReference type="Pfam" id="PF00575">
    <property type="entry name" value="S1"/>
    <property type="match status" value="1"/>
</dbReference>
<organism evidence="7 8">
    <name type="scientific">Candidatus Aphodosoma intestinipullorum</name>
    <dbReference type="NCBI Taxonomy" id="2840674"/>
    <lineage>
        <taxon>Bacteria</taxon>
        <taxon>Pseudomonadati</taxon>
        <taxon>Bacteroidota</taxon>
        <taxon>Bacteroidia</taxon>
        <taxon>Bacteroidales</taxon>
        <taxon>Candidatus Aphodosoma</taxon>
    </lineage>
</organism>
<keyword evidence="4" id="KW-0460">Magnesium</keyword>